<organism evidence="11 12">
    <name type="scientific">Gryllus longicercus</name>
    <dbReference type="NCBI Taxonomy" id="2509291"/>
    <lineage>
        <taxon>Eukaryota</taxon>
        <taxon>Metazoa</taxon>
        <taxon>Ecdysozoa</taxon>
        <taxon>Arthropoda</taxon>
        <taxon>Hexapoda</taxon>
        <taxon>Insecta</taxon>
        <taxon>Pterygota</taxon>
        <taxon>Neoptera</taxon>
        <taxon>Polyneoptera</taxon>
        <taxon>Orthoptera</taxon>
        <taxon>Ensifera</taxon>
        <taxon>Gryllidea</taxon>
        <taxon>Grylloidea</taxon>
        <taxon>Gryllidae</taxon>
        <taxon>Gryllinae</taxon>
        <taxon>Gryllus</taxon>
    </lineage>
</organism>
<dbReference type="GO" id="GO:0005524">
    <property type="term" value="F:ATP binding"/>
    <property type="evidence" value="ECO:0007669"/>
    <property type="project" value="InterPro"/>
</dbReference>
<dbReference type="InterPro" id="IPR003593">
    <property type="entry name" value="AAA+_ATPase"/>
</dbReference>
<dbReference type="InterPro" id="IPR027417">
    <property type="entry name" value="P-loop_NTPase"/>
</dbReference>
<dbReference type="Gene3D" id="1.10.8.60">
    <property type="match status" value="1"/>
</dbReference>
<feature type="domain" description="AAA+ ATPase" evidence="9">
    <location>
        <begin position="150"/>
        <end position="292"/>
    </location>
</feature>
<dbReference type="SUPFAM" id="SSF52540">
    <property type="entry name" value="P-loop containing nucleoside triphosphate hydrolases"/>
    <property type="match status" value="1"/>
</dbReference>
<comment type="subcellular location">
    <subcellularLocation>
        <location evidence="1 7">Nucleus</location>
    </subcellularLocation>
</comment>
<dbReference type="InterPro" id="IPR050311">
    <property type="entry name" value="ORC1/CDC6"/>
</dbReference>
<dbReference type="AlphaFoldDB" id="A0AAN9V253"/>
<dbReference type="Proteomes" id="UP001378592">
    <property type="component" value="Unassembled WGS sequence"/>
</dbReference>
<dbReference type="InterPro" id="IPR016314">
    <property type="entry name" value="Cdc6/18"/>
</dbReference>
<keyword evidence="5 7" id="KW-0539">Nucleus</keyword>
<evidence type="ECO:0000256" key="7">
    <source>
        <dbReference type="PIRNR" id="PIRNR001767"/>
    </source>
</evidence>
<evidence type="ECO:0000313" key="11">
    <source>
        <dbReference type="EMBL" id="KAK7790202.1"/>
    </source>
</evidence>
<evidence type="ECO:0000256" key="8">
    <source>
        <dbReference type="SAM" id="MobiDB-lite"/>
    </source>
</evidence>
<dbReference type="GO" id="GO:0051301">
    <property type="term" value="P:cell division"/>
    <property type="evidence" value="ECO:0007669"/>
    <property type="project" value="UniProtKB-UniRule"/>
</dbReference>
<dbReference type="InterPro" id="IPR015163">
    <property type="entry name" value="Cdc6_C"/>
</dbReference>
<feature type="region of interest" description="Disordered" evidence="8">
    <location>
        <begin position="33"/>
        <end position="96"/>
    </location>
</feature>
<evidence type="ECO:0000313" key="12">
    <source>
        <dbReference type="Proteomes" id="UP001378592"/>
    </source>
</evidence>
<dbReference type="InterPro" id="IPR054425">
    <property type="entry name" value="Cdc6_ORC1-like_ATPase_lid"/>
</dbReference>
<dbReference type="SUPFAM" id="SSF46785">
    <property type="entry name" value="Winged helix' DNA-binding domain"/>
    <property type="match status" value="1"/>
</dbReference>
<name>A0AAN9V253_9ORTH</name>
<keyword evidence="4" id="KW-0235">DNA replication</keyword>
<dbReference type="FunFam" id="1.10.10.10:FF:000265">
    <property type="entry name" value="Cell division control protein"/>
    <property type="match status" value="1"/>
</dbReference>
<feature type="domain" description="Cdc6 C-terminal" evidence="10">
    <location>
        <begin position="424"/>
        <end position="504"/>
    </location>
</feature>
<dbReference type="PIRSF" id="PIRSF001767">
    <property type="entry name" value="Cdc6"/>
    <property type="match status" value="1"/>
</dbReference>
<dbReference type="Pfam" id="PF09079">
    <property type="entry name" value="WHD_Cdc6"/>
    <property type="match status" value="1"/>
</dbReference>
<accession>A0AAN9V253</accession>
<dbReference type="InterPro" id="IPR036390">
    <property type="entry name" value="WH_DNA-bd_sf"/>
</dbReference>
<feature type="region of interest" description="Disordered" evidence="8">
    <location>
        <begin position="361"/>
        <end position="381"/>
    </location>
</feature>
<evidence type="ECO:0000256" key="1">
    <source>
        <dbReference type="ARBA" id="ARBA00004123"/>
    </source>
</evidence>
<comment type="function">
    <text evidence="7">Involved in the initiation of DNA replication. Also participates in checkpoint controls that ensure DNA replication is completed before mitosis is initiated.</text>
</comment>
<dbReference type="GO" id="GO:0033314">
    <property type="term" value="P:mitotic DNA replication checkpoint signaling"/>
    <property type="evidence" value="ECO:0007669"/>
    <property type="project" value="TreeGrafter"/>
</dbReference>
<dbReference type="InterPro" id="IPR036388">
    <property type="entry name" value="WH-like_DNA-bd_sf"/>
</dbReference>
<comment type="similarity">
    <text evidence="2 7">Belongs to the CDC6/cdc18 family.</text>
</comment>
<keyword evidence="3" id="KW-0132">Cell division</keyword>
<dbReference type="GO" id="GO:0016887">
    <property type="term" value="F:ATP hydrolysis activity"/>
    <property type="evidence" value="ECO:0007669"/>
    <property type="project" value="InterPro"/>
</dbReference>
<comment type="caution">
    <text evidence="11">The sequence shown here is derived from an EMBL/GenBank/DDBJ whole genome shotgun (WGS) entry which is preliminary data.</text>
</comment>
<dbReference type="InterPro" id="IPR003959">
    <property type="entry name" value="ATPase_AAA_core"/>
</dbReference>
<dbReference type="EMBL" id="JAZDUA010000656">
    <property type="protein sequence ID" value="KAK7790202.1"/>
    <property type="molecule type" value="Genomic_DNA"/>
</dbReference>
<dbReference type="GO" id="GO:0005634">
    <property type="term" value="C:nucleus"/>
    <property type="evidence" value="ECO:0007669"/>
    <property type="project" value="UniProtKB-SubCell"/>
</dbReference>
<dbReference type="SMART" id="SM00382">
    <property type="entry name" value="AAA"/>
    <property type="match status" value="1"/>
</dbReference>
<protein>
    <recommendedName>
        <fullName evidence="7">Cell division control protein</fullName>
    </recommendedName>
</protein>
<reference evidence="11 12" key="1">
    <citation type="submission" date="2024-03" db="EMBL/GenBank/DDBJ databases">
        <title>The genome assembly and annotation of the cricket Gryllus longicercus Weissman &amp; Gray.</title>
        <authorList>
            <person name="Szrajer S."/>
            <person name="Gray D."/>
            <person name="Ylla G."/>
        </authorList>
    </citation>
    <scope>NUCLEOTIDE SEQUENCE [LARGE SCALE GENOMIC DNA]</scope>
    <source>
        <strain evidence="11">DAG 2021-001</strain>
        <tissue evidence="11">Whole body minus gut</tissue>
    </source>
</reference>
<dbReference type="Pfam" id="PF00004">
    <property type="entry name" value="AAA"/>
    <property type="match status" value="1"/>
</dbReference>
<dbReference type="FunFam" id="3.40.50.300:FF:000547">
    <property type="entry name" value="Cell division control protein"/>
    <property type="match status" value="1"/>
</dbReference>
<evidence type="ECO:0000256" key="2">
    <source>
        <dbReference type="ARBA" id="ARBA00006184"/>
    </source>
</evidence>
<evidence type="ECO:0000256" key="5">
    <source>
        <dbReference type="ARBA" id="ARBA00023242"/>
    </source>
</evidence>
<dbReference type="Pfam" id="PF22606">
    <property type="entry name" value="Cdc6-ORC-like_ATPase_lid"/>
    <property type="match status" value="1"/>
</dbReference>
<keyword evidence="12" id="KW-1185">Reference proteome</keyword>
<keyword evidence="6" id="KW-0131">Cell cycle</keyword>
<dbReference type="SMART" id="SM01074">
    <property type="entry name" value="Cdc6_C"/>
    <property type="match status" value="1"/>
</dbReference>
<dbReference type="GO" id="GO:0003688">
    <property type="term" value="F:DNA replication origin binding"/>
    <property type="evidence" value="ECO:0007669"/>
    <property type="project" value="TreeGrafter"/>
</dbReference>
<dbReference type="Gene3D" id="3.40.50.300">
    <property type="entry name" value="P-loop containing nucleotide triphosphate hydrolases"/>
    <property type="match status" value="1"/>
</dbReference>
<feature type="compositionally biased region" description="Basic and acidic residues" evidence="8">
    <location>
        <begin position="58"/>
        <end position="80"/>
    </location>
</feature>
<evidence type="ECO:0000256" key="6">
    <source>
        <dbReference type="ARBA" id="ARBA00023306"/>
    </source>
</evidence>
<gene>
    <name evidence="11" type="ORF">R5R35_002965</name>
</gene>
<sequence length="520" mass="58126">MSPTQTRLKFRCKKRASVEVCKENEPTVLKQNVEGSTGDCIKVDDENVRRSGGKRQSIRRDEKGNVSPPKRDKLSSDEKSPSPSQRLGNLHINDRNSGEHILPKRLFDKGSCFRQARQALHSSTPSALPGRETEIQELKTFLSEKLKKAATGTLYISGPPGTGKTACLTSLLQDPEFKDFRSIYVNCTSMKSSGTIYSRICEELKLKVSGKGEKEYLQVLDKFWNSNKKMTILILDEIDQLESKRQSVLYTIFEWPSKLNSHLVLIGVANALDLTDRILPRLQAHLKLKPELMHFASYTKEQIVRILAERLKEMDVTDVFSPSALQLLAGKVASVSGDIRRALDIGRRVLELAEAEKLSQIAPLQPSTESASNTSSPRKKTNGSVHLKIVMDVLNSVYGTSQSLCKSNEGSDEDNFPLQHKLLVCTLLLLLKKGKTKDVSVGKLHEVYRKVCKKRNLVAVSLAEFFGVCQLVETKGLLQVQTKKETRLAKVRLMWDEEEVATALKDKHLLAAVLSDTTVL</sequence>
<evidence type="ECO:0000256" key="3">
    <source>
        <dbReference type="ARBA" id="ARBA00022618"/>
    </source>
</evidence>
<feature type="compositionally biased region" description="Polar residues" evidence="8">
    <location>
        <begin position="365"/>
        <end position="376"/>
    </location>
</feature>
<evidence type="ECO:0000259" key="10">
    <source>
        <dbReference type="SMART" id="SM01074"/>
    </source>
</evidence>
<dbReference type="Gene3D" id="1.10.10.10">
    <property type="entry name" value="Winged helix-like DNA-binding domain superfamily/Winged helix DNA-binding domain"/>
    <property type="match status" value="1"/>
</dbReference>
<evidence type="ECO:0000259" key="9">
    <source>
        <dbReference type="SMART" id="SM00382"/>
    </source>
</evidence>
<proteinExistence type="inferred from homology"/>
<evidence type="ECO:0000256" key="4">
    <source>
        <dbReference type="ARBA" id="ARBA00022705"/>
    </source>
</evidence>
<dbReference type="GO" id="GO:0006270">
    <property type="term" value="P:DNA replication initiation"/>
    <property type="evidence" value="ECO:0007669"/>
    <property type="project" value="UniProtKB-UniRule"/>
</dbReference>
<dbReference type="CDD" id="cd00009">
    <property type="entry name" value="AAA"/>
    <property type="match status" value="1"/>
</dbReference>
<dbReference type="PANTHER" id="PTHR10763:SF26">
    <property type="entry name" value="CELL DIVISION CONTROL PROTEIN 6 HOMOLOG"/>
    <property type="match status" value="1"/>
</dbReference>
<dbReference type="PANTHER" id="PTHR10763">
    <property type="entry name" value="CELL DIVISION CONTROL PROTEIN 6-RELATED"/>
    <property type="match status" value="1"/>
</dbReference>